<dbReference type="AlphaFoldDB" id="A0A1U7NQ42"/>
<comment type="subcellular location">
    <subcellularLocation>
        <location evidence="1">Membrane</location>
        <topology evidence="1">Multi-pass membrane protein</topology>
    </subcellularLocation>
</comment>
<dbReference type="SUPFAM" id="SSF161098">
    <property type="entry name" value="MetI-like"/>
    <property type="match status" value="1"/>
</dbReference>
<evidence type="ECO:0000256" key="4">
    <source>
        <dbReference type="ARBA" id="ARBA00023136"/>
    </source>
</evidence>
<feature type="transmembrane region" description="Helical" evidence="5">
    <location>
        <begin position="12"/>
        <end position="33"/>
    </location>
</feature>
<evidence type="ECO:0000256" key="1">
    <source>
        <dbReference type="ARBA" id="ARBA00004141"/>
    </source>
</evidence>
<name>A0A1U7NQ42_9FIRM</name>
<gene>
    <name evidence="6" type="ORF">BO225_01380</name>
</gene>
<evidence type="ECO:0000256" key="5">
    <source>
        <dbReference type="SAM" id="Phobius"/>
    </source>
</evidence>
<dbReference type="STRING" id="1862672.BO225_01380"/>
<dbReference type="GeneID" id="78274599"/>
<keyword evidence="2 5" id="KW-0812">Transmembrane</keyword>
<reference evidence="6 7" key="1">
    <citation type="submission" date="2016-11" db="EMBL/GenBank/DDBJ databases">
        <title>Description of two novel members of the family Erysipelotrichaceae: Ileibacterium lipovorans gen. nov., sp. nov. and Dubosiella newyorkensis, gen. nov., sp. nov.</title>
        <authorList>
            <person name="Cox L.M."/>
            <person name="Sohn J."/>
            <person name="Tyrrell K.L."/>
            <person name="Citron D.M."/>
            <person name="Lawson P.A."/>
            <person name="Patel N.B."/>
            <person name="Iizumi T."/>
            <person name="Perez-Perez G.I."/>
            <person name="Goldstein E.J."/>
            <person name="Blaser M.J."/>
        </authorList>
    </citation>
    <scope>NUCLEOTIDE SEQUENCE [LARGE SCALE GENOMIC DNA]</scope>
    <source>
        <strain evidence="6 7">NYU-BL-A4</strain>
    </source>
</reference>
<feature type="transmembrane region" description="Helical" evidence="5">
    <location>
        <begin position="78"/>
        <end position="99"/>
    </location>
</feature>
<dbReference type="Proteomes" id="UP000186705">
    <property type="component" value="Unassembled WGS sequence"/>
</dbReference>
<feature type="transmembrane region" description="Helical" evidence="5">
    <location>
        <begin position="45"/>
        <end position="66"/>
    </location>
</feature>
<accession>A0A1U7NQ42</accession>
<evidence type="ECO:0008006" key="8">
    <source>
        <dbReference type="Google" id="ProtNLM"/>
    </source>
</evidence>
<protein>
    <recommendedName>
        <fullName evidence="8">DUF3021 domain-containing protein</fullName>
    </recommendedName>
</protein>
<feature type="transmembrane region" description="Helical" evidence="5">
    <location>
        <begin position="105"/>
        <end position="125"/>
    </location>
</feature>
<dbReference type="Pfam" id="PF11457">
    <property type="entry name" value="DUF3021"/>
    <property type="match status" value="1"/>
</dbReference>
<dbReference type="EMBL" id="MPKA01000042">
    <property type="protein sequence ID" value="OLU47751.1"/>
    <property type="molecule type" value="Genomic_DNA"/>
</dbReference>
<keyword evidence="3 5" id="KW-1133">Transmembrane helix</keyword>
<dbReference type="InterPro" id="IPR021560">
    <property type="entry name" value="DUF3021"/>
</dbReference>
<dbReference type="InterPro" id="IPR035906">
    <property type="entry name" value="MetI-like_sf"/>
</dbReference>
<evidence type="ECO:0000256" key="3">
    <source>
        <dbReference type="ARBA" id="ARBA00022989"/>
    </source>
</evidence>
<dbReference type="OrthoDB" id="1849165at2"/>
<keyword evidence="7" id="KW-1185">Reference proteome</keyword>
<dbReference type="RefSeq" id="WP_076340498.1">
    <property type="nucleotide sequence ID" value="NZ_JBGNFS010000017.1"/>
</dbReference>
<evidence type="ECO:0000313" key="7">
    <source>
        <dbReference type="Proteomes" id="UP000186705"/>
    </source>
</evidence>
<sequence length="145" mass="16396">MKIDKKQIVIDTLISIGLACTLFCLFGILFDQIDHGHFVLENYQFTKMVLGCIGIGLGFGVPTIVYQDPRFSRNMQMLIHLGIGIPVYFLIAASLGWLGNLSDPLSLFLTIAGQLIVILVLFLIFRHYNIKEAKQINEQLKKLRQ</sequence>
<comment type="caution">
    <text evidence="6">The sequence shown here is derived from an EMBL/GenBank/DDBJ whole genome shotgun (WGS) entry which is preliminary data.</text>
</comment>
<proteinExistence type="predicted"/>
<evidence type="ECO:0000313" key="6">
    <source>
        <dbReference type="EMBL" id="OLU47751.1"/>
    </source>
</evidence>
<keyword evidence="4 5" id="KW-0472">Membrane</keyword>
<evidence type="ECO:0000256" key="2">
    <source>
        <dbReference type="ARBA" id="ARBA00022692"/>
    </source>
</evidence>
<organism evidence="6 7">
    <name type="scientific">Dubosiella newyorkensis</name>
    <dbReference type="NCBI Taxonomy" id="1862672"/>
    <lineage>
        <taxon>Bacteria</taxon>
        <taxon>Bacillati</taxon>
        <taxon>Bacillota</taxon>
        <taxon>Erysipelotrichia</taxon>
        <taxon>Erysipelotrichales</taxon>
        <taxon>Erysipelotrichaceae</taxon>
        <taxon>Dubosiella</taxon>
    </lineage>
</organism>
<dbReference type="GO" id="GO:0016020">
    <property type="term" value="C:membrane"/>
    <property type="evidence" value="ECO:0007669"/>
    <property type="project" value="UniProtKB-SubCell"/>
</dbReference>